<comment type="caution">
    <text evidence="2">The sequence shown here is derived from an EMBL/GenBank/DDBJ whole genome shotgun (WGS) entry which is preliminary data.</text>
</comment>
<sequence length="183" mass="19877">MTVFRISRAVTLPADEAWLRVTDWRGHAAQVPLTTVSSVTPSPTRVGTVFVARSGIGRSGSGRSRLGRSRRGRPELGRPELGRFGFDDPMEVVHWQPPDGGAPGLCRLEKRGRVITGWAEIEVLPEGPGAVVVWVEELHIRLVPRLLDPLVARVARLVFGRALDGLLNRPRPTAMDAAGAADN</sequence>
<evidence type="ECO:0000313" key="3">
    <source>
        <dbReference type="Proteomes" id="UP001595993"/>
    </source>
</evidence>
<feature type="region of interest" description="Disordered" evidence="1">
    <location>
        <begin position="56"/>
        <end position="80"/>
    </location>
</feature>
<dbReference type="SUPFAM" id="SSF55961">
    <property type="entry name" value="Bet v1-like"/>
    <property type="match status" value="1"/>
</dbReference>
<reference evidence="3" key="1">
    <citation type="journal article" date="2019" name="Int. J. Syst. Evol. Microbiol.">
        <title>The Global Catalogue of Microorganisms (GCM) 10K type strain sequencing project: providing services to taxonomists for standard genome sequencing and annotation.</title>
        <authorList>
            <consortium name="The Broad Institute Genomics Platform"/>
            <consortium name="The Broad Institute Genome Sequencing Center for Infectious Disease"/>
            <person name="Wu L."/>
            <person name="Ma J."/>
        </authorList>
    </citation>
    <scope>NUCLEOTIDE SEQUENCE [LARGE SCALE GENOMIC DNA]</scope>
    <source>
        <strain evidence="3">CGMCC 4.7139</strain>
    </source>
</reference>
<dbReference type="Proteomes" id="UP001595993">
    <property type="component" value="Unassembled WGS sequence"/>
</dbReference>
<dbReference type="EMBL" id="JBHSFE010000007">
    <property type="protein sequence ID" value="MFC4607637.1"/>
    <property type="molecule type" value="Genomic_DNA"/>
</dbReference>
<organism evidence="2 3">
    <name type="scientific">Streptomyces maoxianensis</name>
    <dbReference type="NCBI Taxonomy" id="1459942"/>
    <lineage>
        <taxon>Bacteria</taxon>
        <taxon>Bacillati</taxon>
        <taxon>Actinomycetota</taxon>
        <taxon>Actinomycetes</taxon>
        <taxon>Kitasatosporales</taxon>
        <taxon>Streptomycetaceae</taxon>
        <taxon>Streptomyces</taxon>
    </lineage>
</organism>
<evidence type="ECO:0000256" key="1">
    <source>
        <dbReference type="SAM" id="MobiDB-lite"/>
    </source>
</evidence>
<dbReference type="RefSeq" id="WP_381192639.1">
    <property type="nucleotide sequence ID" value="NZ_JBHSFE010000007.1"/>
</dbReference>
<accession>A0ABV9G156</accession>
<protein>
    <submittedName>
        <fullName evidence="2">SRPBCC family protein</fullName>
    </submittedName>
</protein>
<proteinExistence type="predicted"/>
<keyword evidence="3" id="KW-1185">Reference proteome</keyword>
<gene>
    <name evidence="2" type="ORF">ACFO9E_07400</name>
</gene>
<name>A0ABV9G156_9ACTN</name>
<evidence type="ECO:0000313" key="2">
    <source>
        <dbReference type="EMBL" id="MFC4607637.1"/>
    </source>
</evidence>